<name>A0ABN5LN14_9BACT</name>
<keyword evidence="1" id="KW-0732">Signal</keyword>
<dbReference type="Gene3D" id="1.50.10.100">
    <property type="entry name" value="Chondroitin AC/alginate lyase"/>
    <property type="match status" value="1"/>
</dbReference>
<dbReference type="Proteomes" id="UP000246099">
    <property type="component" value="Chromosome"/>
</dbReference>
<feature type="chain" id="PRO_5046137204" description="Heparinase II C-terminal domain-containing protein" evidence="1">
    <location>
        <begin position="26"/>
        <end position="924"/>
    </location>
</feature>
<organism evidence="3 4">
    <name type="scientific">Chitinophaga alhagiae</name>
    <dbReference type="NCBI Taxonomy" id="2203219"/>
    <lineage>
        <taxon>Bacteria</taxon>
        <taxon>Pseudomonadati</taxon>
        <taxon>Bacteroidota</taxon>
        <taxon>Chitinophagia</taxon>
        <taxon>Chitinophagales</taxon>
        <taxon>Chitinophagaceae</taxon>
        <taxon>Chitinophaga</taxon>
    </lineage>
</organism>
<evidence type="ECO:0000313" key="3">
    <source>
        <dbReference type="EMBL" id="AWO00644.1"/>
    </source>
</evidence>
<dbReference type="Gene3D" id="2.70.98.70">
    <property type="match status" value="1"/>
</dbReference>
<feature type="domain" description="Heparinase II C-terminal" evidence="2">
    <location>
        <begin position="830"/>
        <end position="905"/>
    </location>
</feature>
<sequence>MRNYFTLIWHIAFLPCLFFSTSILAQSAPSGAKKVYRFHASEAAVNKATAEVVADERLGNHKGTTLKAGVAATVDGSTPEADLVFHVKLPAAGRYMMHSYAVTDAEGAALMKKAKTKFESLFMKLQVGNGRPTKRVVYVPWDRPRQETGKFEFDGGEQAVKIWLPRGVRLEYIELTPYTPPAVPPQAQNYRPAVVPPAAHPRLWVNRQSLPLIKSRLAADGNQAAWEKVKKAALTPFVFEFDRAKEVAYNAELEVAAESKAFYYLMTGDKKAGREAITLMTDYLSHVEFGNILDITREIGRAIYYGSEVYDWCYDLLSAEEKKQLCKHLLRLADDMEIGWPPFLQKIINGHGNEAQVNRDLLSMSIAIYNENPLPYQYCAYTVLEDLVPMRKFEYQSPRHNQGVNYGAYRMGWEMHAAWLLYRMTGQEVFDPNIKNVRKFWQYMRMPNGQMLRDGDGFGAGKPGEPYYWKSPLTMLLFYAYAADPVLKGEFVRQGGLPGNPVLFLLLNDPALQAEASLQSLPLTLDFGPVLGAMVTRTGWNIDANSNDVVAEIKGGGYHFGNHQHSDAGAIQLYYRGMQFGDLGVYKFYGTPYDFNFNKRSIAHSMMLAVDPAEKFTRAEANDGGTKFNQRAPTTVQEVQTDPWFNNGKVLSADFGPSKTRPFYSYFAVDLTGAYTSKMNGYNRGFCFLNLGREDVPAAIILTDDMTTASPGIKKYWQINALNAPETTANGVVLTARQGNLTGKTHINMLLPAAANRQMEVRSGPDANNVFDKKYEVPNVGQPEENGHRIMISPKKASPRDRFLTVLQLTAGDQQALPVKYYETPVSYVVLLADRVVSMSNSRELINKGFSVKVPGNAACQIVLTGMAPGKWNIRGGNSRLNVNTSVEAGKNTIFLKAKGGTYTISPQWAADAEMLRTEENFVP</sequence>
<feature type="signal peptide" evidence="1">
    <location>
        <begin position="1"/>
        <end position="25"/>
    </location>
</feature>
<keyword evidence="4" id="KW-1185">Reference proteome</keyword>
<dbReference type="Pfam" id="PF18675">
    <property type="entry name" value="HepII_C"/>
    <property type="match status" value="1"/>
</dbReference>
<accession>A0ABN5LN14</accession>
<dbReference type="SUPFAM" id="SSF48230">
    <property type="entry name" value="Chondroitin AC/alginate lyase"/>
    <property type="match status" value="1"/>
</dbReference>
<evidence type="ECO:0000259" key="2">
    <source>
        <dbReference type="Pfam" id="PF18675"/>
    </source>
</evidence>
<evidence type="ECO:0000256" key="1">
    <source>
        <dbReference type="SAM" id="SignalP"/>
    </source>
</evidence>
<proteinExistence type="predicted"/>
<dbReference type="EMBL" id="CP029600">
    <property type="protein sequence ID" value="AWO00644.1"/>
    <property type="molecule type" value="Genomic_DNA"/>
</dbReference>
<protein>
    <recommendedName>
        <fullName evidence="2">Heparinase II C-terminal domain-containing protein</fullName>
    </recommendedName>
</protein>
<evidence type="ECO:0000313" key="4">
    <source>
        <dbReference type="Proteomes" id="UP000246099"/>
    </source>
</evidence>
<gene>
    <name evidence="3" type="ORF">DLD77_02480</name>
</gene>
<dbReference type="InterPro" id="IPR040925">
    <property type="entry name" value="HepII_C"/>
</dbReference>
<reference evidence="3 4" key="1">
    <citation type="submission" date="2018-05" db="EMBL/GenBank/DDBJ databases">
        <title>Chitinophaga sp. nov., isolated from rhizosphere soil of Alhagi.</title>
        <authorList>
            <person name="Liu Y."/>
        </authorList>
    </citation>
    <scope>NUCLEOTIDE SEQUENCE [LARGE SCALE GENOMIC DNA]</scope>
    <source>
        <strain evidence="3 4">T22</strain>
    </source>
</reference>
<dbReference type="InterPro" id="IPR008929">
    <property type="entry name" value="Chondroitin_lyas"/>
</dbReference>
<dbReference type="Gene3D" id="2.60.40.2750">
    <property type="match status" value="1"/>
</dbReference>